<keyword evidence="5" id="KW-0067">ATP-binding</keyword>
<dbReference type="Pfam" id="PF01137">
    <property type="entry name" value="RTC"/>
    <property type="match status" value="1"/>
</dbReference>
<dbReference type="NCBIfam" id="NF003246">
    <property type="entry name" value="PRK04204.1-2"/>
    <property type="match status" value="1"/>
</dbReference>
<organism evidence="9 10">
    <name type="scientific">Pseudomonas protegens</name>
    <dbReference type="NCBI Taxonomy" id="380021"/>
    <lineage>
        <taxon>Bacteria</taxon>
        <taxon>Pseudomonadati</taxon>
        <taxon>Pseudomonadota</taxon>
        <taxon>Gammaproteobacteria</taxon>
        <taxon>Pseudomonadales</taxon>
        <taxon>Pseudomonadaceae</taxon>
        <taxon>Pseudomonas</taxon>
    </lineage>
</organism>
<evidence type="ECO:0000259" key="7">
    <source>
        <dbReference type="Pfam" id="PF01137"/>
    </source>
</evidence>
<dbReference type="Pfam" id="PF05189">
    <property type="entry name" value="RTC_insert"/>
    <property type="match status" value="1"/>
</dbReference>
<accession>A0A2T6GQX8</accession>
<dbReference type="GO" id="GO:0003963">
    <property type="term" value="F:RNA-3'-phosphate cyclase activity"/>
    <property type="evidence" value="ECO:0007669"/>
    <property type="project" value="UniProtKB-UniRule"/>
</dbReference>
<dbReference type="GO" id="GO:0006396">
    <property type="term" value="P:RNA processing"/>
    <property type="evidence" value="ECO:0007669"/>
    <property type="project" value="UniProtKB-UniRule"/>
</dbReference>
<dbReference type="InterPro" id="IPR036553">
    <property type="entry name" value="RPTC_insert"/>
</dbReference>
<dbReference type="RefSeq" id="WP_108542825.1">
    <property type="nucleotide sequence ID" value="NZ_PYJM01000001.1"/>
</dbReference>
<dbReference type="PANTHER" id="PTHR11096">
    <property type="entry name" value="RNA 3' TERMINAL PHOSPHATE CYCLASE"/>
    <property type="match status" value="1"/>
</dbReference>
<dbReference type="InterPro" id="IPR000228">
    <property type="entry name" value="RNA3'_term_phos_cyc"/>
</dbReference>
<dbReference type="SUPFAM" id="SSF55205">
    <property type="entry name" value="EPT/RTPC-like"/>
    <property type="match status" value="2"/>
</dbReference>
<dbReference type="EMBL" id="PYJM01000001">
    <property type="protein sequence ID" value="PUA46558.1"/>
    <property type="molecule type" value="Genomic_DNA"/>
</dbReference>
<comment type="catalytic activity">
    <reaction evidence="4 5">
        <text>a 3'-end 3'-phospho-ribonucleotide-RNA + ATP = a 3'-end 2',3'-cyclophospho-ribonucleotide-RNA + AMP + diphosphate</text>
        <dbReference type="Rhea" id="RHEA:23976"/>
        <dbReference type="Rhea" id="RHEA-COMP:10463"/>
        <dbReference type="Rhea" id="RHEA-COMP:10464"/>
        <dbReference type="ChEBI" id="CHEBI:30616"/>
        <dbReference type="ChEBI" id="CHEBI:33019"/>
        <dbReference type="ChEBI" id="CHEBI:83062"/>
        <dbReference type="ChEBI" id="CHEBI:83064"/>
        <dbReference type="ChEBI" id="CHEBI:456215"/>
        <dbReference type="EC" id="6.5.1.4"/>
    </reaction>
</comment>
<comment type="similarity">
    <text evidence="1 5">Belongs to the RNA 3'-terminal cyclase family. Type 1 subfamily.</text>
</comment>
<feature type="binding site" evidence="5">
    <location>
        <begin position="283"/>
        <end position="287"/>
    </location>
    <ligand>
        <name>ATP</name>
        <dbReference type="ChEBI" id="CHEBI:30616"/>
    </ligand>
</feature>
<dbReference type="EC" id="6.5.1.4" evidence="5 6"/>
<dbReference type="InterPro" id="IPR037136">
    <property type="entry name" value="RNA3'_phos_cyclase_dom_sf"/>
</dbReference>
<evidence type="ECO:0000313" key="9">
    <source>
        <dbReference type="EMBL" id="PUA46558.1"/>
    </source>
</evidence>
<dbReference type="InterPro" id="IPR017770">
    <property type="entry name" value="RNA3'_term_phos_cyc_type_1"/>
</dbReference>
<protein>
    <recommendedName>
        <fullName evidence="5 6">RNA 3'-terminal phosphate cyclase</fullName>
        <shortName evidence="5">RNA cyclase</shortName>
        <shortName evidence="5">RNA-3'-phosphate cyclase</shortName>
        <ecNumber evidence="5 6">6.5.1.4</ecNumber>
    </recommendedName>
</protein>
<keyword evidence="5" id="KW-0963">Cytoplasm</keyword>
<dbReference type="PIRSF" id="PIRSF005378">
    <property type="entry name" value="RNA3'_term_phos_cycl_euk"/>
    <property type="match status" value="1"/>
</dbReference>
<evidence type="ECO:0000313" key="10">
    <source>
        <dbReference type="Proteomes" id="UP000244178"/>
    </source>
</evidence>
<feature type="binding site" evidence="5">
    <location>
        <position position="102"/>
    </location>
    <ligand>
        <name>ATP</name>
        <dbReference type="ChEBI" id="CHEBI:30616"/>
    </ligand>
</feature>
<reference evidence="9 10" key="1">
    <citation type="submission" date="2018-03" db="EMBL/GenBank/DDBJ databases">
        <title>Draft genome sequence of the plant growth promoting rhizobacterium Pseudomonas protegens strain BNJ-SS-45 isolated from wheat (Triticum aestivum) rhizosphere.</title>
        <authorList>
            <person name="Bajpai A."/>
            <person name="Shende K."/>
            <person name="Meena N."/>
            <person name="Upadhyayula S.R."/>
            <person name="Suravajhala P."/>
            <person name="Medicherla K.M."/>
            <person name="Johri B.N."/>
        </authorList>
    </citation>
    <scope>NUCLEOTIDE SEQUENCE [LARGE SCALE GENOMIC DNA]</scope>
    <source>
        <strain evidence="9 10">BNJ-SS-45</strain>
    </source>
</reference>
<dbReference type="HAMAP" id="MF_00200">
    <property type="entry name" value="RTC"/>
    <property type="match status" value="1"/>
</dbReference>
<feature type="domain" description="RNA 3'-terminal phosphate cyclase insert" evidence="8">
    <location>
        <begin position="182"/>
        <end position="274"/>
    </location>
</feature>
<evidence type="ECO:0000256" key="4">
    <source>
        <dbReference type="ARBA" id="ARBA00024481"/>
    </source>
</evidence>
<evidence type="ECO:0000256" key="6">
    <source>
        <dbReference type="NCBIfam" id="TIGR03399"/>
    </source>
</evidence>
<dbReference type="CDD" id="cd00874">
    <property type="entry name" value="RNA_Cyclase_Class_II"/>
    <property type="match status" value="1"/>
</dbReference>
<dbReference type="InterPro" id="IPR013791">
    <property type="entry name" value="RNA3'-term_phos_cycl_insert"/>
</dbReference>
<evidence type="ECO:0000256" key="5">
    <source>
        <dbReference type="HAMAP-Rule" id="MF_00200"/>
    </source>
</evidence>
<dbReference type="PANTHER" id="PTHR11096:SF0">
    <property type="entry name" value="RNA 3'-TERMINAL PHOSPHATE CYCLASE"/>
    <property type="match status" value="1"/>
</dbReference>
<dbReference type="Gene3D" id="3.30.360.20">
    <property type="entry name" value="RNA 3'-terminal phosphate cyclase, insert domain"/>
    <property type="match status" value="1"/>
</dbReference>
<keyword evidence="2 5" id="KW-0436">Ligase</keyword>
<dbReference type="AlphaFoldDB" id="A0A2T6GQX8"/>
<dbReference type="InterPro" id="IPR023797">
    <property type="entry name" value="RNA3'_phos_cyclase_dom"/>
</dbReference>
<feature type="active site" description="Tele-AMP-histidine intermediate" evidence="5">
    <location>
        <position position="308"/>
    </location>
</feature>
<evidence type="ECO:0000256" key="1">
    <source>
        <dbReference type="ARBA" id="ARBA00009206"/>
    </source>
</evidence>
<sequence>MKQEVIELDGAIGGGQVLRSALSLSMLSGKTLRIHNIRARRSRPGLLRQHLTAVQAAAQVCGAKTSGVELGSQALTFEPGPIRGGDYRFAIGTAGSCTLVLQTLLPALLYAPQPSRVSISGGTHNPLAPPVDFLQQAWLPLLRRMGGRVELQLLRHGFVPAGGGELEAFVQPSVLQPLHLEARGALLGSRAWALSAGLPEHVAERELRRVHNRLELPREHLTPVQLDEQYGPGNVLLLEYAFEHLTELFCGFGQNSLRAEKVADLAIDQARDWLDSGAAVAEHLADQLLLPMALAGGGSFTTPRMTEHLESNIRVIEAFLPVRIQTQAGNAQALRVECLARHGNESAT</sequence>
<comment type="subcellular location">
    <subcellularLocation>
        <location evidence="5">Cytoplasm</location>
    </subcellularLocation>
</comment>
<evidence type="ECO:0000259" key="8">
    <source>
        <dbReference type="Pfam" id="PF05189"/>
    </source>
</evidence>
<dbReference type="Proteomes" id="UP000244178">
    <property type="component" value="Unassembled WGS sequence"/>
</dbReference>
<dbReference type="SUPFAM" id="SSF52913">
    <property type="entry name" value="RNA 3'-terminal phosphate cyclase, RPTC, insert domain"/>
    <property type="match status" value="1"/>
</dbReference>
<dbReference type="GO" id="GO:0005737">
    <property type="term" value="C:cytoplasm"/>
    <property type="evidence" value="ECO:0007669"/>
    <property type="project" value="UniProtKB-SubCell"/>
</dbReference>
<dbReference type="Gene3D" id="3.65.10.20">
    <property type="entry name" value="RNA 3'-terminal phosphate cyclase domain"/>
    <property type="match status" value="1"/>
</dbReference>
<gene>
    <name evidence="5" type="primary">rtcA</name>
    <name evidence="9" type="ORF">C5U62_00790</name>
</gene>
<dbReference type="InterPro" id="IPR020719">
    <property type="entry name" value="RNA3'_term_phos_cycl-like_CS"/>
</dbReference>
<evidence type="ECO:0000256" key="2">
    <source>
        <dbReference type="ARBA" id="ARBA00022598"/>
    </source>
</evidence>
<proteinExistence type="inferred from homology"/>
<name>A0A2T6GQX8_9PSED</name>
<dbReference type="NCBIfam" id="NF003247">
    <property type="entry name" value="PRK04204.1-3"/>
    <property type="match status" value="1"/>
</dbReference>
<comment type="function">
    <text evidence="5">Catalyzes the conversion of 3'-phosphate to a 2',3'-cyclic phosphodiester at the end of RNA. The mechanism of action of the enzyme occurs in 3 steps: (A) adenylation of the enzyme by ATP; (B) transfer of adenylate to an RNA-N3'P to produce RNA-N3'PP5'A; (C) and attack of the adjacent 2'-hydroxyl on the 3'-phosphorus in the diester linkage to produce the cyclic end product. The biological role of this enzyme is unknown but it is likely to function in some aspects of cellular RNA processing.</text>
</comment>
<comment type="caution">
    <text evidence="9">The sequence shown here is derived from an EMBL/GenBank/DDBJ whole genome shotgun (WGS) entry which is preliminary data.</text>
</comment>
<dbReference type="PROSITE" id="PS01287">
    <property type="entry name" value="RTC"/>
    <property type="match status" value="1"/>
</dbReference>
<keyword evidence="3 5" id="KW-0547">Nucleotide-binding</keyword>
<feature type="domain" description="RNA 3'-terminal phosphate cyclase" evidence="7">
    <location>
        <begin position="13"/>
        <end position="325"/>
    </location>
</feature>
<dbReference type="InterPro" id="IPR013792">
    <property type="entry name" value="RNA3'P_cycl/enolpyr_Trfase_a/b"/>
</dbReference>
<evidence type="ECO:0000256" key="3">
    <source>
        <dbReference type="ARBA" id="ARBA00022741"/>
    </source>
</evidence>
<dbReference type="GO" id="GO:0005524">
    <property type="term" value="F:ATP binding"/>
    <property type="evidence" value="ECO:0007669"/>
    <property type="project" value="UniProtKB-KW"/>
</dbReference>
<dbReference type="NCBIfam" id="TIGR03399">
    <property type="entry name" value="RNA_3prim_cycl"/>
    <property type="match status" value="1"/>
</dbReference>